<dbReference type="GO" id="GO:0046872">
    <property type="term" value="F:metal ion binding"/>
    <property type="evidence" value="ECO:0007669"/>
    <property type="project" value="UniProtKB-KW"/>
</dbReference>
<evidence type="ECO:0000256" key="1">
    <source>
        <dbReference type="ARBA" id="ARBA00008416"/>
    </source>
</evidence>
<dbReference type="InterPro" id="IPR014710">
    <property type="entry name" value="RmlC-like_jellyroll"/>
</dbReference>
<dbReference type="OrthoDB" id="321327at2"/>
<dbReference type="Proteomes" id="UP000247437">
    <property type="component" value="Unassembled WGS sequence"/>
</dbReference>
<dbReference type="PANTHER" id="PTHR13903">
    <property type="entry name" value="PIRIN-RELATED"/>
    <property type="match status" value="1"/>
</dbReference>
<dbReference type="Gene3D" id="2.60.120.10">
    <property type="entry name" value="Jelly Rolls"/>
    <property type="match status" value="1"/>
</dbReference>
<dbReference type="PANTHER" id="PTHR13903:SF8">
    <property type="entry name" value="PIRIN"/>
    <property type="match status" value="1"/>
</dbReference>
<dbReference type="InterPro" id="IPR003829">
    <property type="entry name" value="Pirin_N_dom"/>
</dbReference>
<feature type="domain" description="Pirin N-terminal" evidence="5">
    <location>
        <begin position="48"/>
        <end position="135"/>
    </location>
</feature>
<organism evidence="6 7">
    <name type="scientific">Pseudomonas jessenii</name>
    <dbReference type="NCBI Taxonomy" id="77298"/>
    <lineage>
        <taxon>Bacteria</taxon>
        <taxon>Pseudomonadati</taxon>
        <taxon>Pseudomonadota</taxon>
        <taxon>Gammaproteobacteria</taxon>
        <taxon>Pseudomonadales</taxon>
        <taxon>Pseudomonadaceae</taxon>
        <taxon>Pseudomonas</taxon>
    </lineage>
</organism>
<proteinExistence type="inferred from homology"/>
<dbReference type="InterPro" id="IPR012093">
    <property type="entry name" value="Pirin"/>
</dbReference>
<dbReference type="PIRSF" id="PIRSF006232">
    <property type="entry name" value="Pirin"/>
    <property type="match status" value="1"/>
</dbReference>
<dbReference type="AlphaFoldDB" id="A0A2W0EWF2"/>
<evidence type="ECO:0000256" key="4">
    <source>
        <dbReference type="SAM" id="MobiDB-lite"/>
    </source>
</evidence>
<protein>
    <recommendedName>
        <fullName evidence="5">Pirin N-terminal domain-containing protein</fullName>
    </recommendedName>
</protein>
<comment type="cofactor">
    <cofactor evidence="2">
        <name>Fe cation</name>
        <dbReference type="ChEBI" id="CHEBI:24875"/>
    </cofactor>
    <text evidence="2">Binds 1 Fe cation per subunit.</text>
</comment>
<dbReference type="InterPro" id="IPR011051">
    <property type="entry name" value="RmlC_Cupin_sf"/>
</dbReference>
<feature type="binding site" evidence="2">
    <location>
        <position position="72"/>
    </location>
    <ligand>
        <name>Fe cation</name>
        <dbReference type="ChEBI" id="CHEBI:24875"/>
    </ligand>
</feature>
<gene>
    <name evidence="6" type="ORF">CRX42_03605</name>
</gene>
<name>A0A2W0EWF2_PSEJE</name>
<dbReference type="RefSeq" id="WP_110657675.1">
    <property type="nucleotide sequence ID" value="NZ_PDLL01000022.1"/>
</dbReference>
<evidence type="ECO:0000313" key="6">
    <source>
        <dbReference type="EMBL" id="PYY71952.1"/>
    </source>
</evidence>
<evidence type="ECO:0000313" key="7">
    <source>
        <dbReference type="Proteomes" id="UP000247437"/>
    </source>
</evidence>
<feature type="binding site" evidence="2">
    <location>
        <position position="74"/>
    </location>
    <ligand>
        <name>Fe cation</name>
        <dbReference type="ChEBI" id="CHEBI:24875"/>
    </ligand>
</feature>
<keyword evidence="2" id="KW-0479">Metal-binding</keyword>
<keyword evidence="2" id="KW-0408">Iron</keyword>
<reference evidence="6 7" key="1">
    <citation type="journal article" date="2018" name="Appl. Microbiol. Biotechnol.">
        <title>Characterization of the caprolactam degradation pathway in Pseudomonas jessenii using mass spectrometry-based proteomics.</title>
        <authorList>
            <person name="Otzen M."/>
            <person name="Palacio C."/>
            <person name="Janssen D.B."/>
        </authorList>
    </citation>
    <scope>NUCLEOTIDE SEQUENCE [LARGE SCALE GENOMIC DNA]</scope>
    <source>
        <strain evidence="6 7">GO3</strain>
    </source>
</reference>
<comment type="similarity">
    <text evidence="1 3">Belongs to the pirin family.</text>
</comment>
<feature type="region of interest" description="Disordered" evidence="4">
    <location>
        <begin position="1"/>
        <end position="21"/>
    </location>
</feature>
<evidence type="ECO:0000256" key="3">
    <source>
        <dbReference type="RuleBase" id="RU003457"/>
    </source>
</evidence>
<evidence type="ECO:0000259" key="5">
    <source>
        <dbReference type="Pfam" id="PF02678"/>
    </source>
</evidence>
<dbReference type="EMBL" id="PDLL01000022">
    <property type="protein sequence ID" value="PYY71952.1"/>
    <property type="molecule type" value="Genomic_DNA"/>
</dbReference>
<dbReference type="Pfam" id="PF02678">
    <property type="entry name" value="Pirin"/>
    <property type="match status" value="1"/>
</dbReference>
<sequence>MNLQPRPHIAIDPGPAREPETHRAISYRTTGSGHGSIVRLMSPGDLGHLVKPFVFLDLFEGESSFINGMPLHPHSGIATVTVITEGNLRFEDADSGKGMIDYGGVEWMRAGGGVWHGKEMSVGTSKRIQGFQLWVALPPALENASVDSQYLESSAMPEVGPARLILGTYLGVQSPVRAPAGMNYLLVTLRAGESWTYVPPNGHASLWLSVSRGALSAPGLINAAEMAIFEPGNDAVTLTAPQKDTVFVIGSAQPHPYDLALGNYSVHTNPQALRAGETKIAEMGARLREYLKKPNASASVPVFK</sequence>
<accession>A0A2W0EWF2</accession>
<evidence type="ECO:0000256" key="2">
    <source>
        <dbReference type="PIRSR" id="PIRSR006232-1"/>
    </source>
</evidence>
<feature type="binding site" evidence="2">
    <location>
        <position position="119"/>
    </location>
    <ligand>
        <name>Fe cation</name>
        <dbReference type="ChEBI" id="CHEBI:24875"/>
    </ligand>
</feature>
<feature type="binding site" evidence="2">
    <location>
        <position position="116"/>
    </location>
    <ligand>
        <name>Fe cation</name>
        <dbReference type="ChEBI" id="CHEBI:24875"/>
    </ligand>
</feature>
<comment type="caution">
    <text evidence="6">The sequence shown here is derived from an EMBL/GenBank/DDBJ whole genome shotgun (WGS) entry which is preliminary data.</text>
</comment>
<dbReference type="SUPFAM" id="SSF51182">
    <property type="entry name" value="RmlC-like cupins"/>
    <property type="match status" value="1"/>
</dbReference>